<dbReference type="SUPFAM" id="SSF64438">
    <property type="entry name" value="CNF1/YfiH-like putative cysteine hydrolases"/>
    <property type="match status" value="1"/>
</dbReference>
<comment type="catalytic activity">
    <reaction evidence="10">
        <text>S-methyl-5'-thioadenosine + phosphate = 5-(methylsulfanyl)-alpha-D-ribose 1-phosphate + adenine</text>
        <dbReference type="Rhea" id="RHEA:11852"/>
        <dbReference type="ChEBI" id="CHEBI:16708"/>
        <dbReference type="ChEBI" id="CHEBI:17509"/>
        <dbReference type="ChEBI" id="CHEBI:43474"/>
        <dbReference type="ChEBI" id="CHEBI:58533"/>
        <dbReference type="EC" id="2.4.2.28"/>
    </reaction>
    <physiologicalReaction direction="left-to-right" evidence="10">
        <dbReference type="Rhea" id="RHEA:11853"/>
    </physiologicalReaction>
</comment>
<evidence type="ECO:0000256" key="2">
    <source>
        <dbReference type="ARBA" id="ARBA00003215"/>
    </source>
</evidence>
<dbReference type="GO" id="GO:0005507">
    <property type="term" value="F:copper ion binding"/>
    <property type="evidence" value="ECO:0007669"/>
    <property type="project" value="TreeGrafter"/>
</dbReference>
<sequence length="238" mass="26829">MEIETLNNYKFIKFKIDNVVILFSTASGGLNFNCHTDEGLVNLEKIKTAYNLESIGYLNQIHSDLVFDFDGNIKDGDALITNKKNRAIGVFTADCVPVILVDSSRKVIAAIHSGWKGTNDLIVSKTIERMQETYGSLTKNISAYIGPHIGGCCYEVSKELIEEFTSKDIYSNIKISINNKLDLEKCIITQLNAKGIKKDNIKITNICTSCSKKYELYSYRNSENKQGRMFSFVYLKDI</sequence>
<evidence type="ECO:0000256" key="11">
    <source>
        <dbReference type="RuleBase" id="RU361274"/>
    </source>
</evidence>
<dbReference type="AlphaFoldDB" id="A0A1J0GH63"/>
<evidence type="ECO:0000256" key="8">
    <source>
        <dbReference type="ARBA" id="ARBA00047989"/>
    </source>
</evidence>
<proteinExistence type="inferred from homology"/>
<organism evidence="12 13">
    <name type="scientific">Clostridium estertheticum subsp. estertheticum</name>
    <dbReference type="NCBI Taxonomy" id="1552"/>
    <lineage>
        <taxon>Bacteria</taxon>
        <taxon>Bacillati</taxon>
        <taxon>Bacillota</taxon>
        <taxon>Clostridia</taxon>
        <taxon>Eubacteriales</taxon>
        <taxon>Clostridiaceae</taxon>
        <taxon>Clostridium</taxon>
    </lineage>
</organism>
<dbReference type="InterPro" id="IPR003730">
    <property type="entry name" value="Cu_polyphenol_OxRdtase"/>
</dbReference>
<evidence type="ECO:0000256" key="5">
    <source>
        <dbReference type="ARBA" id="ARBA00022723"/>
    </source>
</evidence>
<dbReference type="PANTHER" id="PTHR30616:SF2">
    <property type="entry name" value="PURINE NUCLEOSIDE PHOSPHORYLASE LACC1"/>
    <property type="match status" value="1"/>
</dbReference>
<dbReference type="RefSeq" id="WP_071612941.1">
    <property type="nucleotide sequence ID" value="NZ_CP015756.1"/>
</dbReference>
<comment type="similarity">
    <text evidence="3 11">Belongs to the purine nucleoside phosphorylase YfiH/LACC1 family.</text>
</comment>
<dbReference type="InterPro" id="IPR038371">
    <property type="entry name" value="Cu_polyphenol_OxRdtase_sf"/>
</dbReference>
<keyword evidence="7" id="KW-0862">Zinc</keyword>
<comment type="catalytic activity">
    <reaction evidence="8">
        <text>adenosine + H2O + H(+) = inosine + NH4(+)</text>
        <dbReference type="Rhea" id="RHEA:24408"/>
        <dbReference type="ChEBI" id="CHEBI:15377"/>
        <dbReference type="ChEBI" id="CHEBI:15378"/>
        <dbReference type="ChEBI" id="CHEBI:16335"/>
        <dbReference type="ChEBI" id="CHEBI:17596"/>
        <dbReference type="ChEBI" id="CHEBI:28938"/>
        <dbReference type="EC" id="3.5.4.4"/>
    </reaction>
    <physiologicalReaction direction="left-to-right" evidence="8">
        <dbReference type="Rhea" id="RHEA:24409"/>
    </physiologicalReaction>
</comment>
<gene>
    <name evidence="12" type="ORF">A7L45_11490</name>
</gene>
<accession>A0A1J0GH63</accession>
<dbReference type="GO" id="GO:0017061">
    <property type="term" value="F:S-methyl-5-thioadenosine phosphorylase activity"/>
    <property type="evidence" value="ECO:0007669"/>
    <property type="project" value="UniProtKB-EC"/>
</dbReference>
<evidence type="ECO:0000313" key="13">
    <source>
        <dbReference type="Proteomes" id="UP000182569"/>
    </source>
</evidence>
<evidence type="ECO:0000256" key="4">
    <source>
        <dbReference type="ARBA" id="ARBA00022679"/>
    </source>
</evidence>
<dbReference type="STRING" id="1552.A7L45_11490"/>
<dbReference type="PANTHER" id="PTHR30616">
    <property type="entry name" value="UNCHARACTERIZED PROTEIN YFIH"/>
    <property type="match status" value="1"/>
</dbReference>
<evidence type="ECO:0000313" key="12">
    <source>
        <dbReference type="EMBL" id="APC40651.1"/>
    </source>
</evidence>
<evidence type="ECO:0000256" key="6">
    <source>
        <dbReference type="ARBA" id="ARBA00022801"/>
    </source>
</evidence>
<evidence type="ECO:0000256" key="7">
    <source>
        <dbReference type="ARBA" id="ARBA00022833"/>
    </source>
</evidence>
<dbReference type="NCBIfam" id="TIGR00726">
    <property type="entry name" value="peptidoglycan editing factor PgeF"/>
    <property type="match status" value="1"/>
</dbReference>
<keyword evidence="5" id="KW-0479">Metal-binding</keyword>
<dbReference type="Pfam" id="PF02578">
    <property type="entry name" value="Cu-oxidase_4"/>
    <property type="match status" value="1"/>
</dbReference>
<dbReference type="InterPro" id="IPR011324">
    <property type="entry name" value="Cytotoxic_necrot_fac-like_cat"/>
</dbReference>
<keyword evidence="4" id="KW-0808">Transferase</keyword>
<reference evidence="13" key="1">
    <citation type="journal article" date="2016" name="Front. Microbiol.">
        <title>Complete Genome Sequence of Clostridium estertheticum DSM 8809, a Microbe Identified in Spoiled Vacuum Packed Beef.</title>
        <authorList>
            <person name="Yu Z."/>
            <person name="Gunn L."/>
            <person name="Brennan E."/>
            <person name="Reid R."/>
            <person name="Wall P.G."/>
            <person name="Gaora O.P."/>
            <person name="Hurley D."/>
            <person name="Bolton D."/>
            <person name="Fanning S."/>
        </authorList>
    </citation>
    <scope>NUCLEOTIDE SEQUENCE [LARGE SCALE GENOMIC DNA]</scope>
    <source>
        <strain evidence="13">DSM 8809</strain>
    </source>
</reference>
<dbReference type="EMBL" id="CP015756">
    <property type="protein sequence ID" value="APC40651.1"/>
    <property type="molecule type" value="Genomic_DNA"/>
</dbReference>
<comment type="function">
    <text evidence="2">Purine nucleoside enzyme that catalyzes the phosphorolysis of adenosine and inosine nucleosides, yielding D-ribose 1-phosphate and the respective free bases, adenine and hypoxanthine. Also catalyzes the phosphorolysis of S-methyl-5'-thioadenosine into adenine and S-methyl-5-thio-alpha-D-ribose 1-phosphate. Also has adenosine deaminase activity.</text>
</comment>
<dbReference type="Proteomes" id="UP000182569">
    <property type="component" value="Chromosome"/>
</dbReference>
<dbReference type="CDD" id="cd16833">
    <property type="entry name" value="YfiH"/>
    <property type="match status" value="1"/>
</dbReference>
<name>A0A1J0GH63_9CLOT</name>
<comment type="catalytic activity">
    <reaction evidence="9">
        <text>adenosine + phosphate = alpha-D-ribose 1-phosphate + adenine</text>
        <dbReference type="Rhea" id="RHEA:27642"/>
        <dbReference type="ChEBI" id="CHEBI:16335"/>
        <dbReference type="ChEBI" id="CHEBI:16708"/>
        <dbReference type="ChEBI" id="CHEBI:43474"/>
        <dbReference type="ChEBI" id="CHEBI:57720"/>
        <dbReference type="EC" id="2.4.2.1"/>
    </reaction>
    <physiologicalReaction direction="left-to-right" evidence="9">
        <dbReference type="Rhea" id="RHEA:27643"/>
    </physiologicalReaction>
</comment>
<keyword evidence="6" id="KW-0378">Hydrolase</keyword>
<dbReference type="GO" id="GO:0016787">
    <property type="term" value="F:hydrolase activity"/>
    <property type="evidence" value="ECO:0007669"/>
    <property type="project" value="UniProtKB-KW"/>
</dbReference>
<dbReference type="KEGG" id="ceu:A7L45_11490"/>
<evidence type="ECO:0000256" key="1">
    <source>
        <dbReference type="ARBA" id="ARBA00000553"/>
    </source>
</evidence>
<evidence type="ECO:0000256" key="10">
    <source>
        <dbReference type="ARBA" id="ARBA00049893"/>
    </source>
</evidence>
<evidence type="ECO:0000256" key="3">
    <source>
        <dbReference type="ARBA" id="ARBA00007353"/>
    </source>
</evidence>
<keyword evidence="13" id="KW-1185">Reference proteome</keyword>
<protein>
    <recommendedName>
        <fullName evidence="11">Purine nucleoside phosphorylase</fullName>
    </recommendedName>
</protein>
<dbReference type="Gene3D" id="3.60.140.10">
    <property type="entry name" value="CNF1/YfiH-like putative cysteine hydrolases"/>
    <property type="match status" value="1"/>
</dbReference>
<evidence type="ECO:0000256" key="9">
    <source>
        <dbReference type="ARBA" id="ARBA00048968"/>
    </source>
</evidence>
<comment type="catalytic activity">
    <reaction evidence="1">
        <text>inosine + phosphate = alpha-D-ribose 1-phosphate + hypoxanthine</text>
        <dbReference type="Rhea" id="RHEA:27646"/>
        <dbReference type="ChEBI" id="CHEBI:17368"/>
        <dbReference type="ChEBI" id="CHEBI:17596"/>
        <dbReference type="ChEBI" id="CHEBI:43474"/>
        <dbReference type="ChEBI" id="CHEBI:57720"/>
        <dbReference type="EC" id="2.4.2.1"/>
    </reaction>
    <physiologicalReaction direction="left-to-right" evidence="1">
        <dbReference type="Rhea" id="RHEA:27647"/>
    </physiologicalReaction>
</comment>
<dbReference type="OrthoDB" id="4279at2"/>